<dbReference type="AlphaFoldDB" id="A0AAW9ZJ84"/>
<evidence type="ECO:0000259" key="1">
    <source>
        <dbReference type="SMART" id="SM00829"/>
    </source>
</evidence>
<evidence type="ECO:0000313" key="3">
    <source>
        <dbReference type="Proteomes" id="UP000587270"/>
    </source>
</evidence>
<dbReference type="PANTHER" id="PTHR43482:SF1">
    <property type="entry name" value="PROTEIN AST1-RELATED"/>
    <property type="match status" value="1"/>
</dbReference>
<dbReference type="InterPro" id="IPR036291">
    <property type="entry name" value="NAD(P)-bd_dom_sf"/>
</dbReference>
<dbReference type="InterPro" id="IPR013154">
    <property type="entry name" value="ADH-like_N"/>
</dbReference>
<evidence type="ECO:0000313" key="2">
    <source>
        <dbReference type="EMBL" id="NME22268.1"/>
    </source>
</evidence>
<feature type="domain" description="Enoyl reductase (ER)" evidence="1">
    <location>
        <begin position="10"/>
        <end position="309"/>
    </location>
</feature>
<proteinExistence type="predicted"/>
<organism evidence="2 3">
    <name type="scientific">Limosilactobacillus reuteri</name>
    <name type="common">Lactobacillus reuteri</name>
    <dbReference type="NCBI Taxonomy" id="1598"/>
    <lineage>
        <taxon>Bacteria</taxon>
        <taxon>Bacillati</taxon>
        <taxon>Bacillota</taxon>
        <taxon>Bacilli</taxon>
        <taxon>Lactobacillales</taxon>
        <taxon>Lactobacillaceae</taxon>
        <taxon>Limosilactobacillus</taxon>
    </lineage>
</organism>
<name>A0AAW9ZJ84_LIMRT</name>
<sequence>MKAFGINQYGASNVLEAFDIAVPKIGPNEILVKTRVFAINPFDVAIRNGDFKNYLTLFFPTILGTDGVGEVIKVGKNVKYFNVGNLVIAHAGTGTYAEYFKVNQNNAGLFPPALDIKQAAALPLAGITAYNTLVHASHIKMGQVLVVLGAAGGVGSMITQVAKALGAYVIGVDLAKAGETVRALGADEFIAYDKEHSPLLENIADVVIDATNESQTAINTAVALAKQNGMILSLNPQSVAIKNNKNLEILPVKPNYRHPDTDAFAALFLMIRNQQIKIKINKVEPFTLNGIREGQDLVSQGDIDGKIIVSI</sequence>
<dbReference type="SMART" id="SM00829">
    <property type="entry name" value="PKS_ER"/>
    <property type="match status" value="1"/>
</dbReference>
<comment type="caution">
    <text evidence="2">The sequence shown here is derived from an EMBL/GenBank/DDBJ whole genome shotgun (WGS) entry which is preliminary data.</text>
</comment>
<dbReference type="Pfam" id="PF00107">
    <property type="entry name" value="ADH_zinc_N"/>
    <property type="match status" value="1"/>
</dbReference>
<reference evidence="2 3" key="1">
    <citation type="submission" date="2020-04" db="EMBL/GenBank/DDBJ databases">
        <authorList>
            <person name="Hitch T.C.A."/>
            <person name="Wylensek D."/>
            <person name="Clavel T."/>
        </authorList>
    </citation>
    <scope>NUCLEOTIDE SEQUENCE [LARGE SCALE GENOMIC DNA]</scope>
    <source>
        <strain evidence="2 3">WCA-386-APC-4I</strain>
    </source>
</reference>
<dbReference type="Proteomes" id="UP000587270">
    <property type="component" value="Unassembled WGS sequence"/>
</dbReference>
<gene>
    <name evidence="2" type="ORF">HF865_06110</name>
</gene>
<dbReference type="CDD" id="cd05289">
    <property type="entry name" value="MDR_like_2"/>
    <property type="match status" value="1"/>
</dbReference>
<protein>
    <submittedName>
        <fullName evidence="2">NADP-dependent oxidoreductase</fullName>
    </submittedName>
</protein>
<dbReference type="RefSeq" id="WP_170090748.1">
    <property type="nucleotide sequence ID" value="NZ_JABAFN010000019.1"/>
</dbReference>
<dbReference type="Gene3D" id="3.40.50.720">
    <property type="entry name" value="NAD(P)-binding Rossmann-like Domain"/>
    <property type="match status" value="1"/>
</dbReference>
<dbReference type="EMBL" id="JABAFN010000019">
    <property type="protein sequence ID" value="NME22268.1"/>
    <property type="molecule type" value="Genomic_DNA"/>
</dbReference>
<dbReference type="InterPro" id="IPR052585">
    <property type="entry name" value="Lipid_raft_assoc_Zn_ADH"/>
</dbReference>
<dbReference type="Gene3D" id="3.90.180.10">
    <property type="entry name" value="Medium-chain alcohol dehydrogenases, catalytic domain"/>
    <property type="match status" value="1"/>
</dbReference>
<accession>A0AAW9ZJ84</accession>
<dbReference type="Pfam" id="PF08240">
    <property type="entry name" value="ADH_N"/>
    <property type="match status" value="1"/>
</dbReference>
<dbReference type="InterPro" id="IPR020843">
    <property type="entry name" value="ER"/>
</dbReference>
<dbReference type="GO" id="GO:0016491">
    <property type="term" value="F:oxidoreductase activity"/>
    <property type="evidence" value="ECO:0007669"/>
    <property type="project" value="InterPro"/>
</dbReference>
<dbReference type="InterPro" id="IPR013149">
    <property type="entry name" value="ADH-like_C"/>
</dbReference>
<dbReference type="InterPro" id="IPR011032">
    <property type="entry name" value="GroES-like_sf"/>
</dbReference>
<dbReference type="SUPFAM" id="SSF50129">
    <property type="entry name" value="GroES-like"/>
    <property type="match status" value="1"/>
</dbReference>
<dbReference type="PANTHER" id="PTHR43482">
    <property type="entry name" value="PROTEIN AST1-RELATED"/>
    <property type="match status" value="1"/>
</dbReference>
<dbReference type="SUPFAM" id="SSF51735">
    <property type="entry name" value="NAD(P)-binding Rossmann-fold domains"/>
    <property type="match status" value="1"/>
</dbReference>